<dbReference type="RefSeq" id="WP_166651952.1">
    <property type="nucleotide sequence ID" value="NZ_SNXS01000002.1"/>
</dbReference>
<evidence type="ECO:0000313" key="3">
    <source>
        <dbReference type="Proteomes" id="UP000295361"/>
    </source>
</evidence>
<reference evidence="2 3" key="1">
    <citation type="submission" date="2019-03" db="EMBL/GenBank/DDBJ databases">
        <title>Genomic Encyclopedia of Type Strains, Phase IV (KMG-IV): sequencing the most valuable type-strain genomes for metagenomic binning, comparative biology and taxonomic classification.</title>
        <authorList>
            <person name="Goeker M."/>
        </authorList>
    </citation>
    <scope>NUCLEOTIDE SEQUENCE [LARGE SCALE GENOMIC DNA]</scope>
    <source>
        <strain evidence="2 3">DSM 16998</strain>
    </source>
</reference>
<dbReference type="Proteomes" id="UP000295361">
    <property type="component" value="Unassembled WGS sequence"/>
</dbReference>
<dbReference type="EMBL" id="SNXS01000002">
    <property type="protein sequence ID" value="TDP73209.1"/>
    <property type="molecule type" value="Genomic_DNA"/>
</dbReference>
<evidence type="ECO:0000313" key="2">
    <source>
        <dbReference type="EMBL" id="TDP73209.1"/>
    </source>
</evidence>
<feature type="chain" id="PRO_5020558771" evidence="1">
    <location>
        <begin position="23"/>
        <end position="590"/>
    </location>
</feature>
<dbReference type="InterPro" id="IPR010281">
    <property type="entry name" value="DUF885"/>
</dbReference>
<comment type="caution">
    <text evidence="2">The sequence shown here is derived from an EMBL/GenBank/DDBJ whole genome shotgun (WGS) entry which is preliminary data.</text>
</comment>
<dbReference type="PANTHER" id="PTHR33361:SF2">
    <property type="entry name" value="DUF885 DOMAIN-CONTAINING PROTEIN"/>
    <property type="match status" value="1"/>
</dbReference>
<dbReference type="AlphaFoldDB" id="A0A4R6QRU7"/>
<feature type="signal peptide" evidence="1">
    <location>
        <begin position="1"/>
        <end position="22"/>
    </location>
</feature>
<name>A0A4R6QRU7_9BURK</name>
<dbReference type="PANTHER" id="PTHR33361">
    <property type="entry name" value="GLR0591 PROTEIN"/>
    <property type="match status" value="1"/>
</dbReference>
<dbReference type="Pfam" id="PF05960">
    <property type="entry name" value="DUF885"/>
    <property type="match status" value="1"/>
</dbReference>
<keyword evidence="3" id="KW-1185">Reference proteome</keyword>
<accession>A0A4R6QRU7</accession>
<organism evidence="2 3">
    <name type="scientific">Roseateles toxinivorans</name>
    <dbReference type="NCBI Taxonomy" id="270368"/>
    <lineage>
        <taxon>Bacteria</taxon>
        <taxon>Pseudomonadati</taxon>
        <taxon>Pseudomonadota</taxon>
        <taxon>Betaproteobacteria</taxon>
        <taxon>Burkholderiales</taxon>
        <taxon>Sphaerotilaceae</taxon>
        <taxon>Roseateles</taxon>
    </lineage>
</organism>
<gene>
    <name evidence="2" type="ORF">DES47_102956</name>
</gene>
<dbReference type="InParanoid" id="A0A4R6QRU7"/>
<keyword evidence="1" id="KW-0732">Signal</keyword>
<protein>
    <submittedName>
        <fullName evidence="2">Uncharacterized protein (DUF885 family)</fullName>
    </submittedName>
</protein>
<sequence length="590" mass="67141">MLRPLLTLITTCAVLSVLPAAAAGPGTATERLHQLIEKSWAQDMADSPLSATYYGEKGFNDRWPDISPAAMARSHQQDRDLLAQLARIDSRQLPAAERLNHELFKKSLESRLALWPHQPWAYEMTARDGPQALNEVAENMPFDTVADYETWLKRLDTLPAYLEQYMDRLRAAAKTGRTQPRMLMARVLPQLQGQQVARVEDSPFYARFKSFPDRIPAAERERLSRQAAQVIQNKVLPAYARMEVFFRTEYLPACRESVGIWDTPGGAAYYANRVAEHTTTTLTPDEIHQIGLREVARIHGEMRKVMEQVGFTGTRQQFFEKLRSDPQFYYATPEELFNAYVVVAKSIEPELPKLFGKLPRTPFGVRAIPMTSAPNTTAAYYSGPSVDGTRAGYFYVNLYRPEMRPKYEMEVLASHEAVPGHHLQIALAQEQAELPKFRRFASYSAFLEGWALYGEALGYELGLYKDPYSRFGQLTYDMWRAVRLVVDTGIHSQRWTREQAIDYFRDNAAKTETDIVNEVDRYIGWPGQALAYKIGQLRIMALRAQAEQALGSGFDVRAFHDALLAQGALPLDVLEQQMRGWTQARIKAKR</sequence>
<proteinExistence type="predicted"/>
<evidence type="ECO:0000256" key="1">
    <source>
        <dbReference type="SAM" id="SignalP"/>
    </source>
</evidence>